<dbReference type="RefSeq" id="WP_052220988.1">
    <property type="nucleotide sequence ID" value="NZ_LHUR01000018.1"/>
</dbReference>
<accession>A0A0L6ZB86</accession>
<reference evidence="2" key="1">
    <citation type="submission" date="2015-08" db="EMBL/GenBank/DDBJ databases">
        <title>Genome sequence of the strict anaerobe Clostridium homopropionicum LuHBu1 (DSM 5847T).</title>
        <authorList>
            <person name="Poehlein A."/>
            <person name="Beck M."/>
            <person name="Schiel-Bengelsdorf B."/>
            <person name="Bengelsdorf F.R."/>
            <person name="Daniel R."/>
            <person name="Duerre P."/>
        </authorList>
    </citation>
    <scope>NUCLEOTIDE SEQUENCE [LARGE SCALE GENOMIC DNA]</scope>
    <source>
        <strain evidence="2">DSM 5847</strain>
    </source>
</reference>
<dbReference type="STRING" id="36844.SAMN04488501_11143"/>
<dbReference type="NCBIfam" id="TIGR02834">
    <property type="entry name" value="spo_ytxC"/>
    <property type="match status" value="1"/>
</dbReference>
<organism evidence="1 2">
    <name type="scientific">Clostridium homopropionicum DSM 5847</name>
    <dbReference type="NCBI Taxonomy" id="1121318"/>
    <lineage>
        <taxon>Bacteria</taxon>
        <taxon>Bacillati</taxon>
        <taxon>Bacillota</taxon>
        <taxon>Clostridia</taxon>
        <taxon>Eubacteriales</taxon>
        <taxon>Clostridiaceae</taxon>
        <taxon>Clostridium</taxon>
    </lineage>
</organism>
<evidence type="ECO:0000313" key="1">
    <source>
        <dbReference type="EMBL" id="KOA20226.1"/>
    </source>
</evidence>
<dbReference type="Pfam" id="PF08812">
    <property type="entry name" value="YtxC"/>
    <property type="match status" value="1"/>
</dbReference>
<keyword evidence="2" id="KW-1185">Reference proteome</keyword>
<dbReference type="Proteomes" id="UP000037043">
    <property type="component" value="Unassembled WGS sequence"/>
</dbReference>
<dbReference type="InterPro" id="IPR014199">
    <property type="entry name" value="Spore_YtxC"/>
</dbReference>
<proteinExistence type="predicted"/>
<evidence type="ECO:0000313" key="2">
    <source>
        <dbReference type="Proteomes" id="UP000037043"/>
    </source>
</evidence>
<gene>
    <name evidence="1" type="ORF">CLHOM_14310</name>
</gene>
<sequence>MLLLTIVFEKDYQDIVDELRQMKEYFDEKDTFIGISESLELDTHFIKIFCSDKDYSTKLVNKFNLYISNIIYKIVIKEFCYDEIYHYLVDTYFFLRYDELKEISNRTLEILRNEEVINDEDMVYCLNKKNAIINKIKACVEENKEINIKGFITFRLKELKGELEAVIDRVVEKFMAEKEYNEFIKLLKYFVEVQESKIDLINIVITSDGNYIIKDREGKDIMDQLLSDLSDARYSDSITVEDLIISGLITYCPERIIIHNRKNSKNKEVIDTITKVFEERVEFCHDCKMCKKVKNIVKA</sequence>
<dbReference type="AlphaFoldDB" id="A0A0L6ZB86"/>
<name>A0A0L6ZB86_9CLOT</name>
<protein>
    <submittedName>
        <fullName evidence="1">YtxC-like family protein</fullName>
    </submittedName>
</protein>
<dbReference type="EMBL" id="LHUR01000018">
    <property type="protein sequence ID" value="KOA20226.1"/>
    <property type="molecule type" value="Genomic_DNA"/>
</dbReference>
<comment type="caution">
    <text evidence="1">The sequence shown here is derived from an EMBL/GenBank/DDBJ whole genome shotgun (WGS) entry which is preliminary data.</text>
</comment>
<dbReference type="PATRIC" id="fig|1121318.3.peg.1436"/>